<organism evidence="1 2">
    <name type="scientific">Phlebia brevispora</name>
    <dbReference type="NCBI Taxonomy" id="194682"/>
    <lineage>
        <taxon>Eukaryota</taxon>
        <taxon>Fungi</taxon>
        <taxon>Dikarya</taxon>
        <taxon>Basidiomycota</taxon>
        <taxon>Agaricomycotina</taxon>
        <taxon>Agaricomycetes</taxon>
        <taxon>Polyporales</taxon>
        <taxon>Meruliaceae</taxon>
        <taxon>Phlebia</taxon>
    </lineage>
</organism>
<evidence type="ECO:0000313" key="1">
    <source>
        <dbReference type="EMBL" id="KAJ3557634.1"/>
    </source>
</evidence>
<name>A0ACC1TCC8_9APHY</name>
<gene>
    <name evidence="1" type="ORF">NM688_g1366</name>
</gene>
<dbReference type="Proteomes" id="UP001148662">
    <property type="component" value="Unassembled WGS sequence"/>
</dbReference>
<reference evidence="1" key="1">
    <citation type="submission" date="2022-07" db="EMBL/GenBank/DDBJ databases">
        <title>Genome Sequence of Phlebia brevispora.</title>
        <authorList>
            <person name="Buettner E."/>
        </authorList>
    </citation>
    <scope>NUCLEOTIDE SEQUENCE</scope>
    <source>
        <strain evidence="1">MPL23</strain>
    </source>
</reference>
<evidence type="ECO:0000313" key="2">
    <source>
        <dbReference type="Proteomes" id="UP001148662"/>
    </source>
</evidence>
<sequence length="363" mass="41524">MMLWAYVLVVFTSPGKARDYVEKGPQPQVESVTPRWWDPEERVGGGPYQYVPENTSSTGNQSGPTLPTSSLGHSALPEGPTEQKDINAGDVTAIPPVTTARAQAEDNKTDNSVTRARSSDESRTRVPMMYTRAPPTSPILRPEYRYCQRDGFVKPPRAHHCRACGTCILKYDHHCPWIGQCVGAHNHKFFVHFLQWAMIFCMWTFATLVAGTVNMNRNSSIDPEFIVVIALAALFILFTSVLLVTHIRLIILNQSTVDTLKAQNMKEREKAVLARMFAWYQFGEKRKMKKKWDDEWGAIDTEGNIWWLGSDRKNWEAVMGTSVWQWFLPIGRSPTDGINWPINPRFDSEGRWRPRREWPAELR</sequence>
<keyword evidence="2" id="KW-1185">Reference proteome</keyword>
<comment type="caution">
    <text evidence="1">The sequence shown here is derived from an EMBL/GenBank/DDBJ whole genome shotgun (WGS) entry which is preliminary data.</text>
</comment>
<protein>
    <submittedName>
        <fullName evidence="1">Uncharacterized protein</fullName>
    </submittedName>
</protein>
<accession>A0ACC1TCC8</accession>
<proteinExistence type="predicted"/>
<dbReference type="EMBL" id="JANHOG010000143">
    <property type="protein sequence ID" value="KAJ3557634.1"/>
    <property type="molecule type" value="Genomic_DNA"/>
</dbReference>